<dbReference type="GO" id="GO:0005525">
    <property type="term" value="F:GTP binding"/>
    <property type="evidence" value="ECO:0007669"/>
    <property type="project" value="InterPro"/>
</dbReference>
<organism evidence="3 4">
    <name type="scientific">Hyaloperonospora arabidopsidis (strain Emoy2)</name>
    <name type="common">Downy mildew agent</name>
    <name type="synonym">Peronospora arabidopsidis</name>
    <dbReference type="NCBI Taxonomy" id="559515"/>
    <lineage>
        <taxon>Eukaryota</taxon>
        <taxon>Sar</taxon>
        <taxon>Stramenopiles</taxon>
        <taxon>Oomycota</taxon>
        <taxon>Peronosporomycetes</taxon>
        <taxon>Peronosporales</taxon>
        <taxon>Peronosporaceae</taxon>
        <taxon>Hyaloperonospora</taxon>
    </lineage>
</organism>
<evidence type="ECO:0000256" key="1">
    <source>
        <dbReference type="SAM" id="MobiDB-lite"/>
    </source>
</evidence>
<feature type="region of interest" description="Disordered" evidence="1">
    <location>
        <begin position="789"/>
        <end position="830"/>
    </location>
</feature>
<sequence>MIARIRSTSDFEIRRTTRTRRGLAQEHAVKWLGMGRPTAGKSDQMFISAEAAEQVFEPLGEMLVNLISIFGAARQGKSFLMNLLADQQDLFKISNLREPCTQGVDLSGHLVPLSSFSGFNGCPPVASRASKDIRIGFVDAEGQGDRDITYDSRLVSPVLLASKVVIFNWKDSLQADRMLNLLAVLARAAQGIELADGANTKVFGHLHLVFRDWSFVGSTPEEVYRDLFQKEKGRSEEVNVRNLARVNLIEAFESINIWLFPAPVANTANLKDKIRFDMLQKPFQDKLRELRKCLSSQLQHPMKFYQRPLTAKYLMQIMPALVDTLNSDQVIMPESIYSSMVRAEAQAAKQSCEKEISAYCEAAGLEEVISSDEFDKMLHTDVKIIILEAYEKMNSFPTAVRKEIQASLHAFAEKEITIALHANSEKIAQLFATKVDAAFQSLKRECQVIEKTQLPMKGTHLRQVCTEMLNRELTRIKALPMGLQGSRGVEIECGRVEQNASLLFDKVEVANDKAIQQSTAALNNVIRAAKARMSSELHDNLDKRFAAMRPVTVTKLQNEVGIIFARVMKEVAQMAGDVSEFSVSDLHADLEHHKAQLADEMNRRYILEMRQILNEISYAAREDLGKQVTYRLDGNLPMLEEEIKAAIDSAVAHVKGTMADKLQGWTILKSDLETKSIELEKLGDDFADTYLHRNHQLEKDAGVRKETEQYEKLRVDVTKAFELKLQEVGFPTTDDAIDSMFRFVLQDHAAKFLSSVADRDATKFTAKSLREILTSDCKPAVDNQKMLNRCSRRRKKSSLKSDHSKWIGERENESKRLRDKLQEEEGKARELQQRVEEMQLQTARMERQKQEEQLYSIEKSRHETKVKEEEKARLQRELDKIKHKAAEVEAQKRQLEVQVMSEAKKNDEAEELRRQLEEMRHTIAQKEQDRISMELQIQQEKASREHAEFAAQQAANAAEVAARAAIEAGRRQPAPCSTDETGRKRPLASSESDDVEMEDVSQSRLRTPDRAATSKSSPAAKKPRGPNKASAAHAKGGRQKMSLAEARKAAQEEVEKRIHDRAKLLSSAKKKK</sequence>
<feature type="compositionally biased region" description="Basic and acidic residues" evidence="1">
    <location>
        <begin position="1045"/>
        <end position="1057"/>
    </location>
</feature>
<dbReference type="EMBL" id="JH597776">
    <property type="status" value="NOT_ANNOTATED_CDS"/>
    <property type="molecule type" value="Genomic_DNA"/>
</dbReference>
<dbReference type="Gene3D" id="3.40.50.300">
    <property type="entry name" value="P-loop containing nucleotide triphosphate hydrolases"/>
    <property type="match status" value="1"/>
</dbReference>
<dbReference type="EnsemblProtists" id="HpaT800179">
    <property type="protein sequence ID" value="HpaP800179"/>
    <property type="gene ID" value="HpaG800179"/>
</dbReference>
<feature type="region of interest" description="Disordered" evidence="1">
    <location>
        <begin position="942"/>
        <end position="1057"/>
    </location>
</feature>
<dbReference type="Pfam" id="PF02263">
    <property type="entry name" value="GBP"/>
    <property type="match status" value="1"/>
</dbReference>
<feature type="compositionally biased region" description="Low complexity" evidence="1">
    <location>
        <begin position="949"/>
        <end position="967"/>
    </location>
</feature>
<dbReference type="HOGENOM" id="CLU_286124_0_0_1"/>
<evidence type="ECO:0000313" key="4">
    <source>
        <dbReference type="Proteomes" id="UP000011713"/>
    </source>
</evidence>
<protein>
    <recommendedName>
        <fullName evidence="2">Guanylate-binding protein N-terminal domain-containing protein</fullName>
    </recommendedName>
</protein>
<dbReference type="SUPFAM" id="SSF52540">
    <property type="entry name" value="P-loop containing nucleoside triphosphate hydrolases"/>
    <property type="match status" value="1"/>
</dbReference>
<dbReference type="InParanoid" id="M4B1N2"/>
<reference evidence="4" key="1">
    <citation type="journal article" date="2010" name="Science">
        <title>Signatures of adaptation to obligate biotrophy in the Hyaloperonospora arabidopsidis genome.</title>
        <authorList>
            <person name="Baxter L."/>
            <person name="Tripathy S."/>
            <person name="Ishaque N."/>
            <person name="Boot N."/>
            <person name="Cabral A."/>
            <person name="Kemen E."/>
            <person name="Thines M."/>
            <person name="Ah-Fong A."/>
            <person name="Anderson R."/>
            <person name="Badejoko W."/>
            <person name="Bittner-Eddy P."/>
            <person name="Boore J.L."/>
            <person name="Chibucos M.C."/>
            <person name="Coates M."/>
            <person name="Dehal P."/>
            <person name="Delehaunty K."/>
            <person name="Dong S."/>
            <person name="Downton P."/>
            <person name="Dumas B."/>
            <person name="Fabro G."/>
            <person name="Fronick C."/>
            <person name="Fuerstenberg S.I."/>
            <person name="Fulton L."/>
            <person name="Gaulin E."/>
            <person name="Govers F."/>
            <person name="Hughes L."/>
            <person name="Humphray S."/>
            <person name="Jiang R.H."/>
            <person name="Judelson H."/>
            <person name="Kamoun S."/>
            <person name="Kyung K."/>
            <person name="Meijer H."/>
            <person name="Minx P."/>
            <person name="Morris P."/>
            <person name="Nelson J."/>
            <person name="Phuntumart V."/>
            <person name="Qutob D."/>
            <person name="Rehmany A."/>
            <person name="Rougon-Cardoso A."/>
            <person name="Ryden P."/>
            <person name="Torto-Alalibo T."/>
            <person name="Studholme D."/>
            <person name="Wang Y."/>
            <person name="Win J."/>
            <person name="Wood J."/>
            <person name="Clifton S.W."/>
            <person name="Rogers J."/>
            <person name="Van den Ackerveken G."/>
            <person name="Jones J.D."/>
            <person name="McDowell J.M."/>
            <person name="Beynon J."/>
            <person name="Tyler B.M."/>
        </authorList>
    </citation>
    <scope>NUCLEOTIDE SEQUENCE [LARGE SCALE GENOMIC DNA]</scope>
    <source>
        <strain evidence="4">Emoy2</strain>
    </source>
</reference>
<dbReference type="AlphaFoldDB" id="M4B1N2"/>
<dbReference type="VEuPathDB" id="FungiDB:HpaG800179"/>
<feature type="domain" description="Guanylate-binding protein N-terminal" evidence="2">
    <location>
        <begin position="45"/>
        <end position="294"/>
    </location>
</feature>
<dbReference type="InterPro" id="IPR015894">
    <property type="entry name" value="Guanylate-bd_N"/>
</dbReference>
<name>M4B1N2_HYAAE</name>
<feature type="compositionally biased region" description="Basic and acidic residues" evidence="1">
    <location>
        <begin position="799"/>
        <end position="830"/>
    </location>
</feature>
<evidence type="ECO:0000259" key="2">
    <source>
        <dbReference type="Pfam" id="PF02263"/>
    </source>
</evidence>
<keyword evidence="4" id="KW-1185">Reference proteome</keyword>
<proteinExistence type="predicted"/>
<dbReference type="InterPro" id="IPR027417">
    <property type="entry name" value="P-loop_NTPase"/>
</dbReference>
<dbReference type="Proteomes" id="UP000011713">
    <property type="component" value="Unassembled WGS sequence"/>
</dbReference>
<feature type="compositionally biased region" description="Low complexity" evidence="1">
    <location>
        <begin position="1011"/>
        <end position="1020"/>
    </location>
</feature>
<dbReference type="OMA" id="DRRCKEA"/>
<reference evidence="3" key="2">
    <citation type="submission" date="2015-06" db="UniProtKB">
        <authorList>
            <consortium name="EnsemblProtists"/>
        </authorList>
    </citation>
    <scope>IDENTIFICATION</scope>
    <source>
        <strain evidence="3">Emoy2</strain>
    </source>
</reference>
<accession>M4B1N2</accession>
<dbReference type="GO" id="GO:0003924">
    <property type="term" value="F:GTPase activity"/>
    <property type="evidence" value="ECO:0007669"/>
    <property type="project" value="InterPro"/>
</dbReference>
<dbReference type="PANTHER" id="PTHR10751">
    <property type="entry name" value="GUANYLATE BINDING PROTEIN"/>
    <property type="match status" value="1"/>
</dbReference>
<evidence type="ECO:0000313" key="3">
    <source>
        <dbReference type="EnsemblProtists" id="HpaP800179"/>
    </source>
</evidence>
<dbReference type="eggNOG" id="ENOG502R2E7">
    <property type="taxonomic scope" value="Eukaryota"/>
</dbReference>